<dbReference type="PROSITE" id="PS51257">
    <property type="entry name" value="PROKAR_LIPOPROTEIN"/>
    <property type="match status" value="1"/>
</dbReference>
<evidence type="ECO:0000313" key="3">
    <source>
        <dbReference type="Proteomes" id="UP000003167"/>
    </source>
</evidence>
<dbReference type="Proteomes" id="UP000003167">
    <property type="component" value="Unassembled WGS sequence"/>
</dbReference>
<reference evidence="2 3" key="1">
    <citation type="submission" date="2011-12" db="EMBL/GenBank/DDBJ databases">
        <title>The Genome Sequence of Prevotella maculosa OT 289.</title>
        <authorList>
            <consortium name="The Broad Institute Genome Sequencing Platform"/>
            <person name="Earl A."/>
            <person name="Ward D."/>
            <person name="Feldgarden M."/>
            <person name="Gevers D."/>
            <person name="Izard J."/>
            <person name="Blanton J.M."/>
            <person name="Mathney J."/>
            <person name="Tanner A.C."/>
            <person name="Dewhirst F.E."/>
            <person name="Young S.K."/>
            <person name="Zeng Q."/>
            <person name="Gargeya S."/>
            <person name="Fitzgerald M."/>
            <person name="Haas B."/>
            <person name="Abouelleil A."/>
            <person name="Alvarado L."/>
            <person name="Arachchi H.M."/>
            <person name="Berlin A."/>
            <person name="Chapman S.B."/>
            <person name="Gearin G."/>
            <person name="Goldberg J."/>
            <person name="Griggs A."/>
            <person name="Gujja S."/>
            <person name="Hansen M."/>
            <person name="Heiman D."/>
            <person name="Howarth C."/>
            <person name="Larimer J."/>
            <person name="Lui A."/>
            <person name="MacDonald P.J.P."/>
            <person name="McCowen C."/>
            <person name="Montmayeur A."/>
            <person name="Murphy C."/>
            <person name="Neiman D."/>
            <person name="Pearson M."/>
            <person name="Priest M."/>
            <person name="Roberts A."/>
            <person name="Saif S."/>
            <person name="Shea T."/>
            <person name="Sisk P."/>
            <person name="Stolte C."/>
            <person name="Sykes S."/>
            <person name="Wortman J."/>
            <person name="Nusbaum C."/>
            <person name="Birren B."/>
        </authorList>
    </citation>
    <scope>NUCLEOTIDE SEQUENCE [LARGE SCALE GENOMIC DNA]</scope>
    <source>
        <strain evidence="2 3">OT 289</strain>
    </source>
</reference>
<gene>
    <name evidence="2" type="ORF">HMPREF9944_00986</name>
</gene>
<organism evidence="2 3">
    <name type="scientific">Segatella maculosa OT 289</name>
    <dbReference type="NCBI Taxonomy" id="999422"/>
    <lineage>
        <taxon>Bacteria</taxon>
        <taxon>Pseudomonadati</taxon>
        <taxon>Bacteroidota</taxon>
        <taxon>Bacteroidia</taxon>
        <taxon>Bacteroidales</taxon>
        <taxon>Prevotellaceae</taxon>
        <taxon>Segatella</taxon>
    </lineage>
</organism>
<evidence type="ECO:0000313" key="2">
    <source>
        <dbReference type="EMBL" id="EHO72274.1"/>
    </source>
</evidence>
<evidence type="ECO:0000256" key="1">
    <source>
        <dbReference type="SAM" id="SignalP"/>
    </source>
</evidence>
<feature type="signal peptide" evidence="1">
    <location>
        <begin position="1"/>
        <end position="24"/>
    </location>
</feature>
<sequence length="623" mass="69097">MKKYMMVAWVVCVALAFGLSGCTADDVSDEGQKGNGNGSENADNCLSFVVSEKANTRMGGVEDVNRIKFVWTENDYKYLYCDVDPQGSAANWQKPSMQYTLKADEHHPTLLSSVSFVFPQLQQISHNWSYFQPSPGQQNYFEPSYPSSPTIYAYYRSWYPLLFTAASNSTRAYVKNRQFQTGNAGFADKLAENGACFVGIAYADCNNSNSYTRVNPYGGSYTDTYKQYTLYVGNNVRPFYLPNSSGRRTMDGGSTWYYVSGSQPSAHGKNLVAGHKTSYISFMVYNPKGAMENVYVKQVKITTDQAINGNLPFSVDGIDLTQRGNSGLFKSTRLEITDGLSIAGSREKAVEKAAVMVALPGEYTGVKVEIKLEDPTSGVTLDIARNYPKMKLEEGKNLPLYFKLEYPTFTPQFETYHMWGALDWYWPLGAAPRNWVINSGVGSIAAPAAPNDTWPKAVGDTRWYDADNVEVQSGTLDYTAGVPTPNDVSYVLDKCYWDNTTTYVYDGHFFKGLVWVPNITKGHANAKDGSDWTGDVPATTLSSKSYVGTGSHDVAGYFPLPALGYWENGALKNVGKEGRYWLWNVDPENTTDNAYSVQFTSSGIKVVHDSPKKHGYLSMPVHK</sequence>
<feature type="chain" id="PRO_5003550116" description="Fimbrillin family protein" evidence="1">
    <location>
        <begin position="25"/>
        <end position="623"/>
    </location>
</feature>
<dbReference type="PATRIC" id="fig|999422.3.peg.1015"/>
<proteinExistence type="predicted"/>
<dbReference type="STRING" id="999422.HMPREF9944_00986"/>
<comment type="caution">
    <text evidence="2">The sequence shown here is derived from an EMBL/GenBank/DDBJ whole genome shotgun (WGS) entry which is preliminary data.</text>
</comment>
<keyword evidence="1" id="KW-0732">Signal</keyword>
<keyword evidence="3" id="KW-1185">Reference proteome</keyword>
<dbReference type="OrthoDB" id="1082739at2"/>
<evidence type="ECO:0008006" key="4">
    <source>
        <dbReference type="Google" id="ProtNLM"/>
    </source>
</evidence>
<dbReference type="HOGENOM" id="CLU_438603_0_0_10"/>
<protein>
    <recommendedName>
        <fullName evidence="4">Fimbrillin family protein</fullName>
    </recommendedName>
</protein>
<dbReference type="EMBL" id="AGEK01000018">
    <property type="protein sequence ID" value="EHO72274.1"/>
    <property type="molecule type" value="Genomic_DNA"/>
</dbReference>
<accession>H1HLE2</accession>
<name>H1HLE2_9BACT</name>
<dbReference type="AlphaFoldDB" id="H1HLE2"/>
<dbReference type="RefSeq" id="WP_008564818.1">
    <property type="nucleotide sequence ID" value="NZ_JH594502.1"/>
</dbReference>